<comment type="caution">
    <text evidence="3">The sequence shown here is derived from an EMBL/GenBank/DDBJ whole genome shotgun (WGS) entry which is preliminary data.</text>
</comment>
<dbReference type="RefSeq" id="WP_204039045.1">
    <property type="nucleotide sequence ID" value="NZ_BOOA01000003.1"/>
</dbReference>
<keyword evidence="2" id="KW-1133">Transmembrane helix</keyword>
<evidence type="ECO:0000256" key="1">
    <source>
        <dbReference type="SAM" id="MobiDB-lite"/>
    </source>
</evidence>
<keyword evidence="4" id="KW-1185">Reference proteome</keyword>
<organism evidence="3 4">
    <name type="scientific">Acrocarpospora phusangensis</name>
    <dbReference type="NCBI Taxonomy" id="1070424"/>
    <lineage>
        <taxon>Bacteria</taxon>
        <taxon>Bacillati</taxon>
        <taxon>Actinomycetota</taxon>
        <taxon>Actinomycetes</taxon>
        <taxon>Streptosporangiales</taxon>
        <taxon>Streptosporangiaceae</taxon>
        <taxon>Acrocarpospora</taxon>
    </lineage>
</organism>
<sequence length="92" mass="10100">MSDVPRSTPRPISPGGHPHGRPISWIFVTVVIIVFTTGGLALILANWALFWTCFGLLLLAAPVGRAIRITDDTIAWTNPLPGEDENLRNKLR</sequence>
<dbReference type="NCBIfam" id="NF041681">
    <property type="entry name" value="HGxxPAAW"/>
    <property type="match status" value="1"/>
</dbReference>
<name>A0A919UI19_9ACTN</name>
<evidence type="ECO:0000256" key="2">
    <source>
        <dbReference type="SAM" id="Phobius"/>
    </source>
</evidence>
<dbReference type="EMBL" id="BOOA01000003">
    <property type="protein sequence ID" value="GIH22186.1"/>
    <property type="molecule type" value="Genomic_DNA"/>
</dbReference>
<accession>A0A919UI19</accession>
<feature type="region of interest" description="Disordered" evidence="1">
    <location>
        <begin position="1"/>
        <end position="22"/>
    </location>
</feature>
<reference evidence="3" key="1">
    <citation type="submission" date="2021-01" db="EMBL/GenBank/DDBJ databases">
        <title>Whole genome shotgun sequence of Acrocarpospora phusangensis NBRC 108782.</title>
        <authorList>
            <person name="Komaki H."/>
            <person name="Tamura T."/>
        </authorList>
    </citation>
    <scope>NUCLEOTIDE SEQUENCE</scope>
    <source>
        <strain evidence="3">NBRC 108782</strain>
    </source>
</reference>
<keyword evidence="2" id="KW-0472">Membrane</keyword>
<protein>
    <submittedName>
        <fullName evidence="3">Uncharacterized protein</fullName>
    </submittedName>
</protein>
<keyword evidence="2" id="KW-0812">Transmembrane</keyword>
<feature type="transmembrane region" description="Helical" evidence="2">
    <location>
        <begin position="23"/>
        <end position="43"/>
    </location>
</feature>
<proteinExistence type="predicted"/>
<gene>
    <name evidence="3" type="ORF">Aph01nite_04960</name>
</gene>
<dbReference type="Proteomes" id="UP000640052">
    <property type="component" value="Unassembled WGS sequence"/>
</dbReference>
<evidence type="ECO:0000313" key="3">
    <source>
        <dbReference type="EMBL" id="GIH22186.1"/>
    </source>
</evidence>
<dbReference type="AlphaFoldDB" id="A0A919UI19"/>
<evidence type="ECO:0000313" key="4">
    <source>
        <dbReference type="Proteomes" id="UP000640052"/>
    </source>
</evidence>
<feature type="transmembrane region" description="Helical" evidence="2">
    <location>
        <begin position="49"/>
        <end position="67"/>
    </location>
</feature>